<feature type="region of interest" description="Disordered" evidence="1">
    <location>
        <begin position="1"/>
        <end position="35"/>
    </location>
</feature>
<reference evidence="2 3" key="1">
    <citation type="journal article" date="2023" name="BMC Biotechnol.">
        <title>Vitis rotundifolia cv Carlos genome sequencing.</title>
        <authorList>
            <person name="Huff M."/>
            <person name="Hulse-Kemp A."/>
            <person name="Scheffler B."/>
            <person name="Youngblood R."/>
            <person name="Simpson S."/>
            <person name="Babiker E."/>
            <person name="Staton M."/>
        </authorList>
    </citation>
    <scope>NUCLEOTIDE SEQUENCE [LARGE SCALE GENOMIC DNA]</scope>
    <source>
        <tissue evidence="2">Leaf</tissue>
    </source>
</reference>
<name>A0AA39DXP4_VITRO</name>
<feature type="compositionally biased region" description="Basic residues" evidence="1">
    <location>
        <begin position="11"/>
        <end position="21"/>
    </location>
</feature>
<comment type="caution">
    <text evidence="2">The sequence shown here is derived from an EMBL/GenBank/DDBJ whole genome shotgun (WGS) entry which is preliminary data.</text>
</comment>
<organism evidence="2 3">
    <name type="scientific">Vitis rotundifolia</name>
    <name type="common">Muscadine grape</name>
    <dbReference type="NCBI Taxonomy" id="103349"/>
    <lineage>
        <taxon>Eukaryota</taxon>
        <taxon>Viridiplantae</taxon>
        <taxon>Streptophyta</taxon>
        <taxon>Embryophyta</taxon>
        <taxon>Tracheophyta</taxon>
        <taxon>Spermatophyta</taxon>
        <taxon>Magnoliopsida</taxon>
        <taxon>eudicotyledons</taxon>
        <taxon>Gunneridae</taxon>
        <taxon>Pentapetalae</taxon>
        <taxon>rosids</taxon>
        <taxon>Vitales</taxon>
        <taxon>Vitaceae</taxon>
        <taxon>Viteae</taxon>
        <taxon>Vitis</taxon>
    </lineage>
</organism>
<proteinExistence type="predicted"/>
<accession>A0AA39DXP4</accession>
<dbReference type="AlphaFoldDB" id="A0AA39DXP4"/>
<evidence type="ECO:0000313" key="3">
    <source>
        <dbReference type="Proteomes" id="UP001168098"/>
    </source>
</evidence>
<dbReference type="Proteomes" id="UP001168098">
    <property type="component" value="Unassembled WGS sequence"/>
</dbReference>
<dbReference type="EMBL" id="JARBHA010000006">
    <property type="protein sequence ID" value="KAJ9697762.1"/>
    <property type="molecule type" value="Genomic_DNA"/>
</dbReference>
<protein>
    <submittedName>
        <fullName evidence="2">Uncharacterized protein</fullName>
    </submittedName>
</protein>
<evidence type="ECO:0000313" key="2">
    <source>
        <dbReference type="EMBL" id="KAJ9697762.1"/>
    </source>
</evidence>
<keyword evidence="3" id="KW-1185">Reference proteome</keyword>
<evidence type="ECO:0000256" key="1">
    <source>
        <dbReference type="SAM" id="MobiDB-lite"/>
    </source>
</evidence>
<gene>
    <name evidence="2" type="ORF">PVL29_007063</name>
</gene>
<sequence length="112" mass="12529">MGSRVDLSLSKRTRKPIHPQPRRYNLNLSSETSRPSLKQLMEGDAEAAKMVVQSNGRMKNKCSNSLGSRFAEEEEKKQLSLVVKQGKNGVKGLRLSGMVSRCVKILSRLIED</sequence>
<feature type="compositionally biased region" description="Polar residues" evidence="1">
    <location>
        <begin position="26"/>
        <end position="35"/>
    </location>
</feature>